<dbReference type="STRING" id="1588748.HMPREF3182_00267"/>
<dbReference type="AlphaFoldDB" id="A0A134CKY6"/>
<accession>A0A134CKY6</accession>
<dbReference type="SUPFAM" id="SSF56935">
    <property type="entry name" value="Porins"/>
    <property type="match status" value="1"/>
</dbReference>
<sequence>MKRILLAGTVVIGLMGSTMGLYSVNAAAPGTLKVNVNYGLQQKEGSRPANNHFAGGDVIYTVTPKWNVQYSHHYARGNTGNHIQEQYVTGGYHLTDNLTAYAGGAYIQTEVEGTYRSASGYQFGVRGEMDLPYRFKGYANIGLGNRTQSYVVGVGYPVLPGIDAHVQYRNSKVDAAGYKDTVKGVQVGVGYSF</sequence>
<dbReference type="Gene3D" id="2.40.160.10">
    <property type="entry name" value="Porin"/>
    <property type="match status" value="1"/>
</dbReference>
<evidence type="ECO:0000313" key="2">
    <source>
        <dbReference type="Proteomes" id="UP000070160"/>
    </source>
</evidence>
<gene>
    <name evidence="1" type="ORF">HMPREF3182_00267</name>
</gene>
<keyword evidence="2" id="KW-1185">Reference proteome</keyword>
<reference evidence="2" key="1">
    <citation type="submission" date="2016-01" db="EMBL/GenBank/DDBJ databases">
        <authorList>
            <person name="Mitreva M."/>
            <person name="Pepin K.H."/>
            <person name="Mihindukulasuriya K.A."/>
            <person name="Fulton R."/>
            <person name="Fronick C."/>
            <person name="O'Laughlin M."/>
            <person name="Miner T."/>
            <person name="Herter B."/>
            <person name="Rosa B.A."/>
            <person name="Cordes M."/>
            <person name="Tomlinson C."/>
            <person name="Wollam A."/>
            <person name="Palsikar V.B."/>
            <person name="Mardis E.R."/>
            <person name="Wilson R.K."/>
        </authorList>
    </citation>
    <scope>NUCLEOTIDE SEQUENCE [LARGE SCALE GENOMIC DNA]</scope>
    <source>
        <strain evidence="2">KA00182</strain>
    </source>
</reference>
<organism evidence="1 2">
    <name type="scientific">Megasphaera hutchinsoni</name>
    <dbReference type="NCBI Taxonomy" id="1588748"/>
    <lineage>
        <taxon>Bacteria</taxon>
        <taxon>Bacillati</taxon>
        <taxon>Bacillota</taxon>
        <taxon>Negativicutes</taxon>
        <taxon>Veillonellales</taxon>
        <taxon>Veillonellaceae</taxon>
        <taxon>Megasphaera</taxon>
    </lineage>
</organism>
<dbReference type="PATRIC" id="fig|1588748.3.peg.257"/>
<name>A0A134CKY6_9FIRM</name>
<dbReference type="Proteomes" id="UP000070160">
    <property type="component" value="Unassembled WGS sequence"/>
</dbReference>
<dbReference type="RefSeq" id="WP_062485041.1">
    <property type="nucleotide sequence ID" value="NZ_KQ960928.1"/>
</dbReference>
<protein>
    <submittedName>
        <fullName evidence="1">Outer membrane insertion signal domain protein</fullName>
    </submittedName>
</protein>
<dbReference type="InterPro" id="IPR023614">
    <property type="entry name" value="Porin_dom_sf"/>
</dbReference>
<evidence type="ECO:0000313" key="1">
    <source>
        <dbReference type="EMBL" id="KXB92797.1"/>
    </source>
</evidence>
<comment type="caution">
    <text evidence="1">The sequence shown here is derived from an EMBL/GenBank/DDBJ whole genome shotgun (WGS) entry which is preliminary data.</text>
</comment>
<dbReference type="EMBL" id="LSDT01000005">
    <property type="protein sequence ID" value="KXB92797.1"/>
    <property type="molecule type" value="Genomic_DNA"/>
</dbReference>
<proteinExistence type="predicted"/>